<sequence>MGPDLDALVQRSDELWETSILPSLSDFIEIHALSPLFEPNWAELGELDATIDLFCAWLDEQEIAGLSHEVHRIEDKSPVLLVTIDGTGPGEVIFYSHLDKQPSKPELWSEGLHPLKAVRRDPWLYGRGSVDDGYGGYLCVTSIRLLQEAGIPHPRCAFLIETCEESGSFDLPPYLDALSEELGDPDMIVVLDSGGPDYDHVWMTEALRGLVSGTLSVRVSHEGIHSGTSGGSIPSSFRIQRMLLDRVEDSSTGEVLIPEMHVEIDADIRDKAAALAEVVGDSVWEQLPTVDTLVRVADSTEDMILAMNWQPTLSIIGADGMPPVQVAGNVLRTNTDLKLSFRIPPGVDSESVLERTKQILEADPPYGAEVTFSPDSCADGFHAPPLGGAVSKAIDEASTTLTGLPPLASWTGGTIPFMAMMQGKYPEATFLCTGSSGPGNNAHGPDEKLHIPSSKRLTAVLSATVAAVSG</sequence>
<keyword evidence="2" id="KW-0479">Metal-binding</keyword>
<reference evidence="4" key="1">
    <citation type="journal article" date="2014" name="Genome Biol. Evol.">
        <title>Pangenome evidence for extensive interdomain horizontal transfer affecting lineage core and shell genes in uncultured planktonic thaumarchaeota and euryarchaeota.</title>
        <authorList>
            <person name="Deschamps P."/>
            <person name="Zivanovic Y."/>
            <person name="Moreira D."/>
            <person name="Rodriguez-Valera F."/>
            <person name="Lopez-Garcia P."/>
        </authorList>
    </citation>
    <scope>NUCLEOTIDE SEQUENCE</scope>
</reference>
<dbReference type="PANTHER" id="PTHR43270">
    <property type="entry name" value="BETA-ALA-HIS DIPEPTIDASE"/>
    <property type="match status" value="1"/>
</dbReference>
<accession>A0A075IBC1</accession>
<dbReference type="InterPro" id="IPR002933">
    <property type="entry name" value="Peptidase_M20"/>
</dbReference>
<dbReference type="Gene3D" id="3.40.630.10">
    <property type="entry name" value="Zn peptidases"/>
    <property type="match status" value="1"/>
</dbReference>
<evidence type="ECO:0000256" key="3">
    <source>
        <dbReference type="ARBA" id="ARBA00022801"/>
    </source>
</evidence>
<keyword evidence="1" id="KW-0645">Protease</keyword>
<dbReference type="GO" id="GO:0008233">
    <property type="term" value="F:peptidase activity"/>
    <property type="evidence" value="ECO:0007669"/>
    <property type="project" value="UniProtKB-KW"/>
</dbReference>
<dbReference type="SUPFAM" id="SSF53187">
    <property type="entry name" value="Zn-dependent exopeptidases"/>
    <property type="match status" value="1"/>
</dbReference>
<dbReference type="InterPro" id="IPR051458">
    <property type="entry name" value="Cyt/Met_Dipeptidase"/>
</dbReference>
<dbReference type="Gene3D" id="3.30.70.360">
    <property type="match status" value="1"/>
</dbReference>
<evidence type="ECO:0000313" key="4">
    <source>
        <dbReference type="EMBL" id="AIF24017.1"/>
    </source>
</evidence>
<keyword evidence="3" id="KW-0378">Hydrolase</keyword>
<protein>
    <submittedName>
        <fullName evidence="4">Succinyl-diaminopimelate desuccinylase</fullName>
    </submittedName>
</protein>
<evidence type="ECO:0000256" key="2">
    <source>
        <dbReference type="ARBA" id="ARBA00022723"/>
    </source>
</evidence>
<name>A0A075IBC1_9EURY</name>
<dbReference type="PANTHER" id="PTHR43270:SF4">
    <property type="entry name" value="CARNOSINE DIPEPTIDASE 2, ISOFORM A"/>
    <property type="match status" value="1"/>
</dbReference>
<dbReference type="GO" id="GO:0006508">
    <property type="term" value="P:proteolysis"/>
    <property type="evidence" value="ECO:0007669"/>
    <property type="project" value="UniProtKB-KW"/>
</dbReference>
<evidence type="ECO:0000256" key="1">
    <source>
        <dbReference type="ARBA" id="ARBA00022670"/>
    </source>
</evidence>
<proteinExistence type="predicted"/>
<organism evidence="4">
    <name type="scientific">uncultured marine group II/III euryarchaeote SAT1000_23_B11</name>
    <dbReference type="NCBI Taxonomy" id="1456568"/>
    <lineage>
        <taxon>Archaea</taxon>
        <taxon>Methanobacteriati</taxon>
        <taxon>Methanobacteriota</taxon>
        <taxon>environmental samples</taxon>
    </lineage>
</organism>
<dbReference type="Pfam" id="PF01546">
    <property type="entry name" value="Peptidase_M20"/>
    <property type="match status" value="1"/>
</dbReference>
<dbReference type="AlphaFoldDB" id="A0A075IBC1"/>
<dbReference type="GO" id="GO:0046872">
    <property type="term" value="F:metal ion binding"/>
    <property type="evidence" value="ECO:0007669"/>
    <property type="project" value="UniProtKB-KW"/>
</dbReference>
<dbReference type="EMBL" id="KF901248">
    <property type="protein sequence ID" value="AIF24017.1"/>
    <property type="molecule type" value="Genomic_DNA"/>
</dbReference>